<sequence>MEYSLLVAIMNENLFPPIEDEFIELTEFFWCLKSKALENDFLKKSIEKFGVSIDKKYPILPKDKDSSDVWQDYMQRWEENEREVSVLFSEYVAAHKFSETSVEDRLWRDFSLRDDWPTWVLINYRQMLKHYSKSTNYIEINSI</sequence>
<dbReference type="Proteomes" id="UP000294656">
    <property type="component" value="Unassembled WGS sequence"/>
</dbReference>
<comment type="caution">
    <text evidence="1">The sequence shown here is derived from an EMBL/GenBank/DDBJ whole genome shotgun (WGS) entry which is preliminary data.</text>
</comment>
<keyword evidence="2" id="KW-1185">Reference proteome</keyword>
<reference evidence="1 2" key="1">
    <citation type="submission" date="2019-03" db="EMBL/GenBank/DDBJ databases">
        <title>Genomic Encyclopedia of Type Strains, Phase III (KMG-III): the genomes of soil and plant-associated and newly described type strains.</title>
        <authorList>
            <person name="Whitman W."/>
        </authorList>
    </citation>
    <scope>NUCLEOTIDE SEQUENCE [LARGE SCALE GENOMIC DNA]</scope>
    <source>
        <strain evidence="1 2">CECT 7378</strain>
    </source>
</reference>
<dbReference type="AlphaFoldDB" id="A0A4R6M4L6"/>
<proteinExistence type="predicted"/>
<name>A0A4R6M4L6_9GAMM</name>
<evidence type="ECO:0000313" key="1">
    <source>
        <dbReference type="EMBL" id="TDO96243.1"/>
    </source>
</evidence>
<accession>A0A4R6M4L6</accession>
<organism evidence="1 2">
    <name type="scientific">Marinomonas balearica</name>
    <dbReference type="NCBI Taxonomy" id="491947"/>
    <lineage>
        <taxon>Bacteria</taxon>
        <taxon>Pseudomonadati</taxon>
        <taxon>Pseudomonadota</taxon>
        <taxon>Gammaproteobacteria</taxon>
        <taxon>Oceanospirillales</taxon>
        <taxon>Oceanospirillaceae</taxon>
        <taxon>Marinomonas</taxon>
    </lineage>
</organism>
<protein>
    <submittedName>
        <fullName evidence="1">Uncharacterized protein</fullName>
    </submittedName>
</protein>
<evidence type="ECO:0000313" key="2">
    <source>
        <dbReference type="Proteomes" id="UP000294656"/>
    </source>
</evidence>
<gene>
    <name evidence="1" type="ORF">DFP79_2815</name>
</gene>
<dbReference type="EMBL" id="SNXC01000014">
    <property type="protein sequence ID" value="TDO96243.1"/>
    <property type="molecule type" value="Genomic_DNA"/>
</dbReference>